<dbReference type="EMBL" id="BAAARW010000020">
    <property type="protein sequence ID" value="GAA2431450.1"/>
    <property type="molecule type" value="Genomic_DNA"/>
</dbReference>
<dbReference type="InterPro" id="IPR036390">
    <property type="entry name" value="WH_DNA-bd_sf"/>
</dbReference>
<keyword evidence="1" id="KW-0805">Transcription regulation</keyword>
<evidence type="ECO:0000259" key="5">
    <source>
        <dbReference type="SMART" id="SM00418"/>
    </source>
</evidence>
<dbReference type="InterPro" id="IPR001845">
    <property type="entry name" value="HTH_ArsR_DNA-bd_dom"/>
</dbReference>
<accession>A0ABP5WRL9</accession>
<organism evidence="6 7">
    <name type="scientific">Actinomadura vinacea</name>
    <dbReference type="NCBI Taxonomy" id="115336"/>
    <lineage>
        <taxon>Bacteria</taxon>
        <taxon>Bacillati</taxon>
        <taxon>Actinomycetota</taxon>
        <taxon>Actinomycetes</taxon>
        <taxon>Streptosporangiales</taxon>
        <taxon>Thermomonosporaceae</taxon>
        <taxon>Actinomadura</taxon>
    </lineage>
</organism>
<keyword evidence="2" id="KW-0238">DNA-binding</keyword>
<dbReference type="SMART" id="SM00418">
    <property type="entry name" value="HTH_ARSR"/>
    <property type="match status" value="1"/>
</dbReference>
<dbReference type="Pfam" id="PF12840">
    <property type="entry name" value="HTH_20"/>
    <property type="match status" value="1"/>
</dbReference>
<evidence type="ECO:0000256" key="4">
    <source>
        <dbReference type="SAM" id="MobiDB-lite"/>
    </source>
</evidence>
<dbReference type="PANTHER" id="PTHR43132">
    <property type="entry name" value="ARSENICAL RESISTANCE OPERON REPRESSOR ARSR-RELATED"/>
    <property type="match status" value="1"/>
</dbReference>
<evidence type="ECO:0000256" key="3">
    <source>
        <dbReference type="ARBA" id="ARBA00023163"/>
    </source>
</evidence>
<proteinExistence type="predicted"/>
<comment type="caution">
    <text evidence="6">The sequence shown here is derived from an EMBL/GenBank/DDBJ whole genome shotgun (WGS) entry which is preliminary data.</text>
</comment>
<dbReference type="Gene3D" id="1.10.10.10">
    <property type="entry name" value="Winged helix-like DNA-binding domain superfamily/Winged helix DNA-binding domain"/>
    <property type="match status" value="1"/>
</dbReference>
<sequence length="404" mass="43603">MIKDPLGVEPDGRRGAGATGEGMLNIHFSEDDLTRIRIRAAHPFWETMLSIRALRERSRNALLGGWRTRTKERVPASAWTPLLPLCPPSGAFAGFLMPEEGAATWEEGLASVLATPGERIARDLAGLSWKGRPPGWVSALAARDPRMMKTLERALRDYHHAGIAPYWERIQARIDLDRSCRLRVIAEGGVERLLSTLAVDIGWNSGTLKLHYHGHRELRLDGRGMILAPSVFCGRESVVKESADEPPVLFFPASTEFAGPLTVPDGPCDGHPDALAALLGPTRAAALQGVIGGTTTTELARRLGVTLSTASEHAKILREAGLIITGRMGRQVMHSITPLGAALFHNGERPARLNEPHRWPAAGAVRQGELGTASSRSTSGERIGSARRTRPDATSTAKGVLGTR</sequence>
<gene>
    <name evidence="6" type="ORF">GCM10010191_51560</name>
</gene>
<feature type="region of interest" description="Disordered" evidence="4">
    <location>
        <begin position="362"/>
        <end position="404"/>
    </location>
</feature>
<evidence type="ECO:0000313" key="7">
    <source>
        <dbReference type="Proteomes" id="UP001501231"/>
    </source>
</evidence>
<protein>
    <submittedName>
        <fullName evidence="6">Winged helix-turn-helix domain-containing protein</fullName>
    </submittedName>
</protein>
<dbReference type="PANTHER" id="PTHR43132:SF8">
    <property type="entry name" value="HTH-TYPE TRANSCRIPTIONAL REGULATOR KMTR"/>
    <property type="match status" value="1"/>
</dbReference>
<dbReference type="CDD" id="cd00090">
    <property type="entry name" value="HTH_ARSR"/>
    <property type="match status" value="1"/>
</dbReference>
<evidence type="ECO:0000313" key="6">
    <source>
        <dbReference type="EMBL" id="GAA2431450.1"/>
    </source>
</evidence>
<reference evidence="7" key="1">
    <citation type="journal article" date="2019" name="Int. J. Syst. Evol. Microbiol.">
        <title>The Global Catalogue of Microorganisms (GCM) 10K type strain sequencing project: providing services to taxonomists for standard genome sequencing and annotation.</title>
        <authorList>
            <consortium name="The Broad Institute Genomics Platform"/>
            <consortium name="The Broad Institute Genome Sequencing Center for Infectious Disease"/>
            <person name="Wu L."/>
            <person name="Ma J."/>
        </authorList>
    </citation>
    <scope>NUCLEOTIDE SEQUENCE [LARGE SCALE GENOMIC DNA]</scope>
    <source>
        <strain evidence="7">JCM 3325</strain>
    </source>
</reference>
<dbReference type="InterPro" id="IPR051011">
    <property type="entry name" value="Metal_resp_trans_reg"/>
</dbReference>
<keyword evidence="7" id="KW-1185">Reference proteome</keyword>
<dbReference type="Proteomes" id="UP001501231">
    <property type="component" value="Unassembled WGS sequence"/>
</dbReference>
<dbReference type="InterPro" id="IPR036388">
    <property type="entry name" value="WH-like_DNA-bd_sf"/>
</dbReference>
<dbReference type="SUPFAM" id="SSF46785">
    <property type="entry name" value="Winged helix' DNA-binding domain"/>
    <property type="match status" value="1"/>
</dbReference>
<dbReference type="InterPro" id="IPR011991">
    <property type="entry name" value="ArsR-like_HTH"/>
</dbReference>
<name>A0ABP5WRL9_9ACTN</name>
<evidence type="ECO:0000256" key="2">
    <source>
        <dbReference type="ARBA" id="ARBA00023125"/>
    </source>
</evidence>
<evidence type="ECO:0000256" key="1">
    <source>
        <dbReference type="ARBA" id="ARBA00023015"/>
    </source>
</evidence>
<feature type="region of interest" description="Disordered" evidence="4">
    <location>
        <begin position="1"/>
        <end position="21"/>
    </location>
</feature>
<feature type="domain" description="HTH arsR-type" evidence="5">
    <location>
        <begin position="273"/>
        <end position="345"/>
    </location>
</feature>
<keyword evidence="3" id="KW-0804">Transcription</keyword>